<evidence type="ECO:0000313" key="2">
    <source>
        <dbReference type="Proteomes" id="UP000829194"/>
    </source>
</evidence>
<reference evidence="1 2" key="1">
    <citation type="submission" date="2022-03" db="EMBL/GenBank/DDBJ databases">
        <title>Complete genome sequence of Lysobacter capsici VKM B-2533 and Lysobacter gummosus 10.1.1, promising sources of lytic agents.</title>
        <authorList>
            <person name="Tarlachkov S.V."/>
            <person name="Kudryakova I.V."/>
            <person name="Afoshin A.S."/>
            <person name="Leontyevskaya E.A."/>
            <person name="Leontyevskaya N.V."/>
        </authorList>
    </citation>
    <scope>NUCLEOTIDE SEQUENCE [LARGE SCALE GENOMIC DNA]</scope>
    <source>
        <strain evidence="1 2">10.1.1</strain>
    </source>
</reference>
<protein>
    <recommendedName>
        <fullName evidence="3">Lipoprotein</fullName>
    </recommendedName>
</protein>
<name>A0ABY3XIE9_9GAMM</name>
<dbReference type="PROSITE" id="PS51257">
    <property type="entry name" value="PROKAR_LIPOPROTEIN"/>
    <property type="match status" value="1"/>
</dbReference>
<gene>
    <name evidence="1" type="ORF">MOV92_09375</name>
</gene>
<sequence>MTARSHSIVWRALIAAIALSISLAGCLIAENPPSAPLPCDRALVGDWGLIEGEAILGPSGQAAADDDFTDDDERRLRIDAQCRAHLPAKYEPREVQLGVYKANGHRYLALPLADVAVLLTGKKGAQEVAGDALMAKYPHTVSLMRYQTEPGFVTLDLGNPDQLRQVVAARNARSGLSGPDAPGFLTGEGRQIARQLREHPQLFAAPDRSTLYRFKRIPPAAH</sequence>
<proteinExistence type="predicted"/>
<evidence type="ECO:0008006" key="3">
    <source>
        <dbReference type="Google" id="ProtNLM"/>
    </source>
</evidence>
<keyword evidence="2" id="KW-1185">Reference proteome</keyword>
<evidence type="ECO:0000313" key="1">
    <source>
        <dbReference type="EMBL" id="UNP31427.1"/>
    </source>
</evidence>
<accession>A0ABY3XIE9</accession>
<dbReference type="EMBL" id="CP093547">
    <property type="protein sequence ID" value="UNP31427.1"/>
    <property type="molecule type" value="Genomic_DNA"/>
</dbReference>
<dbReference type="RefSeq" id="WP_148648815.1">
    <property type="nucleotide sequence ID" value="NZ_CP011131.1"/>
</dbReference>
<dbReference type="Proteomes" id="UP000829194">
    <property type="component" value="Chromosome"/>
</dbReference>
<organism evidence="1 2">
    <name type="scientific">Lysobacter gummosus</name>
    <dbReference type="NCBI Taxonomy" id="262324"/>
    <lineage>
        <taxon>Bacteria</taxon>
        <taxon>Pseudomonadati</taxon>
        <taxon>Pseudomonadota</taxon>
        <taxon>Gammaproteobacteria</taxon>
        <taxon>Lysobacterales</taxon>
        <taxon>Lysobacteraceae</taxon>
        <taxon>Lysobacter</taxon>
    </lineage>
</organism>